<dbReference type="SUPFAM" id="SSF117281">
    <property type="entry name" value="Kelch motif"/>
    <property type="match status" value="1"/>
</dbReference>
<dbReference type="EMBL" id="ML993867">
    <property type="protein sequence ID" value="KAF2204873.1"/>
    <property type="molecule type" value="Genomic_DNA"/>
</dbReference>
<dbReference type="Proteomes" id="UP000799536">
    <property type="component" value="Unassembled WGS sequence"/>
</dbReference>
<feature type="compositionally biased region" description="Basic and acidic residues" evidence="5">
    <location>
        <begin position="509"/>
        <end position="525"/>
    </location>
</feature>
<evidence type="ECO:0000256" key="4">
    <source>
        <dbReference type="ARBA" id="ARBA00023136"/>
    </source>
</evidence>
<evidence type="ECO:0000313" key="7">
    <source>
        <dbReference type="EMBL" id="KAF2204873.1"/>
    </source>
</evidence>
<keyword evidence="3 6" id="KW-1133">Transmembrane helix</keyword>
<feature type="region of interest" description="Disordered" evidence="5">
    <location>
        <begin position="559"/>
        <end position="593"/>
    </location>
</feature>
<feature type="compositionally biased region" description="Pro residues" evidence="5">
    <location>
        <begin position="527"/>
        <end position="537"/>
    </location>
</feature>
<evidence type="ECO:0000256" key="6">
    <source>
        <dbReference type="SAM" id="Phobius"/>
    </source>
</evidence>
<reference evidence="7" key="1">
    <citation type="journal article" date="2020" name="Stud. Mycol.">
        <title>101 Dothideomycetes genomes: a test case for predicting lifestyles and emergence of pathogens.</title>
        <authorList>
            <person name="Haridas S."/>
            <person name="Albert R."/>
            <person name="Binder M."/>
            <person name="Bloem J."/>
            <person name="Labutti K."/>
            <person name="Salamov A."/>
            <person name="Andreopoulos B."/>
            <person name="Baker S."/>
            <person name="Barry K."/>
            <person name="Bills G."/>
            <person name="Bluhm B."/>
            <person name="Cannon C."/>
            <person name="Castanera R."/>
            <person name="Culley D."/>
            <person name="Daum C."/>
            <person name="Ezra D."/>
            <person name="Gonzalez J."/>
            <person name="Henrissat B."/>
            <person name="Kuo A."/>
            <person name="Liang C."/>
            <person name="Lipzen A."/>
            <person name="Lutzoni F."/>
            <person name="Magnuson J."/>
            <person name="Mondo S."/>
            <person name="Nolan M."/>
            <person name="Ohm R."/>
            <person name="Pangilinan J."/>
            <person name="Park H.-J."/>
            <person name="Ramirez L."/>
            <person name="Alfaro M."/>
            <person name="Sun H."/>
            <person name="Tritt A."/>
            <person name="Yoshinaga Y."/>
            <person name="Zwiers L.-H."/>
            <person name="Turgeon B."/>
            <person name="Goodwin S."/>
            <person name="Spatafora J."/>
            <person name="Crous P."/>
            <person name="Grigoriev I."/>
        </authorList>
    </citation>
    <scope>NUCLEOTIDE SEQUENCE</scope>
    <source>
        <strain evidence="7">ATCC 74209</strain>
    </source>
</reference>
<protein>
    <recommendedName>
        <fullName evidence="9">Kelch repeat protein</fullName>
    </recommendedName>
</protein>
<dbReference type="InterPro" id="IPR051694">
    <property type="entry name" value="Immunoregulatory_rcpt-like"/>
</dbReference>
<dbReference type="GO" id="GO:0016020">
    <property type="term" value="C:membrane"/>
    <property type="evidence" value="ECO:0007669"/>
    <property type="project" value="UniProtKB-SubCell"/>
</dbReference>
<comment type="caution">
    <text evidence="7">The sequence shown here is derived from an EMBL/GenBank/DDBJ whole genome shotgun (WGS) entry which is preliminary data.</text>
</comment>
<comment type="subcellular location">
    <subcellularLocation>
        <location evidence="1">Membrane</location>
        <topology evidence="1">Single-pass membrane protein</topology>
    </subcellularLocation>
</comment>
<dbReference type="GO" id="GO:0071944">
    <property type="term" value="C:cell periphery"/>
    <property type="evidence" value="ECO:0007669"/>
    <property type="project" value="UniProtKB-ARBA"/>
</dbReference>
<evidence type="ECO:0000256" key="3">
    <source>
        <dbReference type="ARBA" id="ARBA00022989"/>
    </source>
</evidence>
<dbReference type="InterPro" id="IPR015915">
    <property type="entry name" value="Kelch-typ_b-propeller"/>
</dbReference>
<feature type="compositionally biased region" description="Low complexity" evidence="5">
    <location>
        <begin position="334"/>
        <end position="363"/>
    </location>
</feature>
<proteinExistence type="predicted"/>
<evidence type="ECO:0000256" key="5">
    <source>
        <dbReference type="SAM" id="MobiDB-lite"/>
    </source>
</evidence>
<feature type="non-terminal residue" evidence="7">
    <location>
        <position position="737"/>
    </location>
</feature>
<evidence type="ECO:0000256" key="2">
    <source>
        <dbReference type="ARBA" id="ARBA00022692"/>
    </source>
</evidence>
<keyword evidence="8" id="KW-1185">Reference proteome</keyword>
<feature type="compositionally biased region" description="Polar residues" evidence="5">
    <location>
        <begin position="566"/>
        <end position="593"/>
    </location>
</feature>
<feature type="region of interest" description="Disordered" evidence="5">
    <location>
        <begin position="334"/>
        <end position="365"/>
    </location>
</feature>
<keyword evidence="4 6" id="KW-0472">Membrane</keyword>
<dbReference type="Gene3D" id="2.120.10.80">
    <property type="entry name" value="Kelch-type beta propeller"/>
    <property type="match status" value="1"/>
</dbReference>
<dbReference type="AlphaFoldDB" id="A0A9P4JSD6"/>
<dbReference type="OrthoDB" id="5352000at2759"/>
<feature type="region of interest" description="Disordered" evidence="5">
    <location>
        <begin position="509"/>
        <end position="547"/>
    </location>
</feature>
<name>A0A9P4JSD6_9PLEO</name>
<accession>A0A9P4JSD6</accession>
<sequence length="737" mass="78964">MVLPKPIHPLTNHCSVIVDQTLYVYSPSGFQSLRLAQGAEWEDLPMGQSVIGGQCVKAVPGGDPGATGLYIVGGSVNETAKDWNYPGLQHYSFSQKKWEWVIPKDLVTQNRLNHAAVYLNASNSILVYSGSKPGDNGPSSQTFVISTAPPYGVTAFSSAAPPAVKPMLMPWDENHAVMFGGGSNEHVLTFSPEEGWRDLGVTLLAPINNQEAVQYTVVSGDDGSKILEKFDMSVSPNKVSRTPLLTAGGVVAAPGMTVGDKRKRVTIENWPAYNGTLAPKSTRTGFSVAQDANGVAVVSGGNEEDPLCMFDQKANAWLNATERFNGQQVIIQSTPSSTLSSTTPTSATPSAISSSAASTPAASTDDHKTRMLTVLGATLGAIFGIAALMVLLLICLRYKREKRKQAGKKGYIDKDPDGLDFADRGAEFMSEAGGSVGHKYSASKNHSQSSLAIISGRAGGNHKRGLGPLGSDASTQGLVTKKSPLGYSDSVEMSKFEIKVSPIAEKDFEKDDFERELDRDFEKSKPVAPPRPAPPPATATGRSRSSGWSRYFANNEATNLAHMPSGRSTYASERTSTGSESQYTNSQMYSQPSQTVPALEIPLNRFDGNRVSQVATGSPTLGNSTENLPHQPMQAELARANSTASTYSGISQDNHYLRQPVDSWTPMGDNNGLRPPSSNYTNSLAMPDTRTTSHNPYFEGDGLSSYYADSHYSNLYPSRLDIDNGAEGRDSTVTVFP</sequence>
<dbReference type="PANTHER" id="PTHR15549">
    <property type="entry name" value="PAIRED IMMUNOGLOBULIN-LIKE TYPE 2 RECEPTOR"/>
    <property type="match status" value="1"/>
</dbReference>
<evidence type="ECO:0000256" key="1">
    <source>
        <dbReference type="ARBA" id="ARBA00004167"/>
    </source>
</evidence>
<evidence type="ECO:0008006" key="9">
    <source>
        <dbReference type="Google" id="ProtNLM"/>
    </source>
</evidence>
<gene>
    <name evidence="7" type="ORF">GQ43DRAFT_360482</name>
</gene>
<feature type="transmembrane region" description="Helical" evidence="6">
    <location>
        <begin position="371"/>
        <end position="396"/>
    </location>
</feature>
<organism evidence="7 8">
    <name type="scientific">Delitschia confertaspora ATCC 74209</name>
    <dbReference type="NCBI Taxonomy" id="1513339"/>
    <lineage>
        <taxon>Eukaryota</taxon>
        <taxon>Fungi</taxon>
        <taxon>Dikarya</taxon>
        <taxon>Ascomycota</taxon>
        <taxon>Pezizomycotina</taxon>
        <taxon>Dothideomycetes</taxon>
        <taxon>Pleosporomycetidae</taxon>
        <taxon>Pleosporales</taxon>
        <taxon>Delitschiaceae</taxon>
        <taxon>Delitschia</taxon>
    </lineage>
</organism>
<evidence type="ECO:0000313" key="8">
    <source>
        <dbReference type="Proteomes" id="UP000799536"/>
    </source>
</evidence>
<keyword evidence="2 6" id="KW-0812">Transmembrane</keyword>